<dbReference type="EMBL" id="CP001340">
    <property type="protein sequence ID" value="ACL95146.1"/>
    <property type="molecule type" value="Genomic_DNA"/>
</dbReference>
<evidence type="ECO:0000259" key="3">
    <source>
        <dbReference type="PROSITE" id="PS51186"/>
    </source>
</evidence>
<dbReference type="KEGG" id="ccs:CCNA_01681"/>
<dbReference type="PROSITE" id="PS51186">
    <property type="entry name" value="GNAT"/>
    <property type="match status" value="1"/>
</dbReference>
<dbReference type="CDD" id="cd04301">
    <property type="entry name" value="NAT_SF"/>
    <property type="match status" value="1"/>
</dbReference>
<protein>
    <submittedName>
        <fullName evidence="4">RimI-like acetyltransferase</fullName>
    </submittedName>
</protein>
<sequence>MSITVRRATVADRDAIVAVHRSAAVTPGALARTPEEVTTAFAEAAIAADVCLVAVDADGTVCGEIHAKRETIALFAHVLGGLTVAVHPDHQGRGVGSRLFESLIAWARSAEPEIVRIELAAGAGNPGAVRLYERLGFRHEGRQVARGRLPDGRFEDDILMGLLLRPVG</sequence>
<organism evidence="4 5">
    <name type="scientific">Caulobacter vibrioides (strain NA1000 / CB15N)</name>
    <name type="common">Caulobacter crescentus</name>
    <dbReference type="NCBI Taxonomy" id="565050"/>
    <lineage>
        <taxon>Bacteria</taxon>
        <taxon>Pseudomonadati</taxon>
        <taxon>Pseudomonadota</taxon>
        <taxon>Alphaproteobacteria</taxon>
        <taxon>Caulobacterales</taxon>
        <taxon>Caulobacteraceae</taxon>
        <taxon>Caulobacter</taxon>
    </lineage>
</organism>
<dbReference type="InterPro" id="IPR016181">
    <property type="entry name" value="Acyl_CoA_acyltransferase"/>
</dbReference>
<dbReference type="RefSeq" id="YP_002517054.1">
    <property type="nucleotide sequence ID" value="NC_011916.1"/>
</dbReference>
<dbReference type="Gene3D" id="3.40.630.30">
    <property type="match status" value="1"/>
</dbReference>
<accession>A0A0H3C8J2</accession>
<dbReference type="PANTHER" id="PTHR43072:SF23">
    <property type="entry name" value="UPF0039 PROTEIN C11D3.02C"/>
    <property type="match status" value="1"/>
</dbReference>
<dbReference type="AlphaFoldDB" id="A0A0H3C8J2"/>
<evidence type="ECO:0000313" key="5">
    <source>
        <dbReference type="Proteomes" id="UP000001364"/>
    </source>
</evidence>
<dbReference type="HOGENOM" id="CLU_013985_19_6_5"/>
<dbReference type="GeneID" id="7331741"/>
<name>A0A0H3C8J2_CAUVN</name>
<dbReference type="InterPro" id="IPR000182">
    <property type="entry name" value="GNAT_dom"/>
</dbReference>
<evidence type="ECO:0000256" key="2">
    <source>
        <dbReference type="ARBA" id="ARBA00023315"/>
    </source>
</evidence>
<keyword evidence="2" id="KW-0012">Acyltransferase</keyword>
<dbReference type="PATRIC" id="fig|565050.3.peg.1655"/>
<dbReference type="OrthoDB" id="9789603at2"/>
<dbReference type="PANTHER" id="PTHR43072">
    <property type="entry name" value="N-ACETYLTRANSFERASE"/>
    <property type="match status" value="1"/>
</dbReference>
<dbReference type="SUPFAM" id="SSF55729">
    <property type="entry name" value="Acyl-CoA N-acyltransferases (Nat)"/>
    <property type="match status" value="1"/>
</dbReference>
<dbReference type="GO" id="GO:0016747">
    <property type="term" value="F:acyltransferase activity, transferring groups other than amino-acyl groups"/>
    <property type="evidence" value="ECO:0007669"/>
    <property type="project" value="InterPro"/>
</dbReference>
<dbReference type="PhylomeDB" id="A0A0H3C8J2"/>
<keyword evidence="5" id="KW-1185">Reference proteome</keyword>
<dbReference type="Pfam" id="PF00583">
    <property type="entry name" value="Acetyltransf_1"/>
    <property type="match status" value="1"/>
</dbReference>
<gene>
    <name evidence="4" type="ordered locus">CCNA_01681</name>
</gene>
<evidence type="ECO:0000313" key="4">
    <source>
        <dbReference type="EMBL" id="ACL95146.1"/>
    </source>
</evidence>
<dbReference type="SMR" id="A0A0H3C8J2"/>
<reference evidence="4 5" key="1">
    <citation type="journal article" date="2010" name="J. Bacteriol.">
        <title>The genetic basis of laboratory adaptation in Caulobacter crescentus.</title>
        <authorList>
            <person name="Marks M.E."/>
            <person name="Castro-Rojas C.M."/>
            <person name="Teiling C."/>
            <person name="Du L."/>
            <person name="Kapatral V."/>
            <person name="Walunas T.L."/>
            <person name="Crosson S."/>
        </authorList>
    </citation>
    <scope>NUCLEOTIDE SEQUENCE [LARGE SCALE GENOMIC DNA]</scope>
    <source>
        <strain evidence="5">NA1000 / CB15N</strain>
    </source>
</reference>
<proteinExistence type="predicted"/>
<dbReference type="Proteomes" id="UP000001364">
    <property type="component" value="Chromosome"/>
</dbReference>
<dbReference type="RefSeq" id="WP_010919483.1">
    <property type="nucleotide sequence ID" value="NC_011916.1"/>
</dbReference>
<evidence type="ECO:0000256" key="1">
    <source>
        <dbReference type="ARBA" id="ARBA00022679"/>
    </source>
</evidence>
<feature type="domain" description="N-acetyltransferase" evidence="3">
    <location>
        <begin position="3"/>
        <end position="165"/>
    </location>
</feature>
<keyword evidence="1" id="KW-0808">Transferase</keyword>